<proteinExistence type="predicted"/>
<dbReference type="EMBL" id="SNWD01000018">
    <property type="protein sequence ID" value="TDN78251.1"/>
    <property type="molecule type" value="Genomic_DNA"/>
</dbReference>
<dbReference type="InterPro" id="IPR032710">
    <property type="entry name" value="NTF2-like_dom_sf"/>
</dbReference>
<dbReference type="AlphaFoldDB" id="A0A4R6FAT0"/>
<comment type="caution">
    <text evidence="2">The sequence shown here is derived from an EMBL/GenBank/DDBJ whole genome shotgun (WGS) entry which is preliminary data.</text>
</comment>
<dbReference type="InterPro" id="IPR037401">
    <property type="entry name" value="SnoaL-like"/>
</dbReference>
<evidence type="ECO:0000259" key="1">
    <source>
        <dbReference type="Pfam" id="PF12680"/>
    </source>
</evidence>
<keyword evidence="3" id="KW-1185">Reference proteome</keyword>
<evidence type="ECO:0000313" key="2">
    <source>
        <dbReference type="EMBL" id="TDN78251.1"/>
    </source>
</evidence>
<gene>
    <name evidence="2" type="ORF">EV664_11810</name>
</gene>
<feature type="domain" description="SnoaL-like" evidence="1">
    <location>
        <begin position="9"/>
        <end position="76"/>
    </location>
</feature>
<dbReference type="Gene3D" id="3.10.450.50">
    <property type="match status" value="1"/>
</dbReference>
<sequence>MIYPDRWADQWIEAWNKRDLDGLVSLYANDIQLRSPFAKVYARDGTVRGKAELRDYWAEAMRRIPDLSLEKVAVYSGHLALALHYKDNSARSCIETVLFNEKDEAFFETACYDRLR</sequence>
<evidence type="ECO:0000313" key="3">
    <source>
        <dbReference type="Proteomes" id="UP000295493"/>
    </source>
</evidence>
<dbReference type="Proteomes" id="UP000295493">
    <property type="component" value="Unassembled WGS sequence"/>
</dbReference>
<organism evidence="2 3">
    <name type="scientific">Stakelama pacifica</name>
    <dbReference type="NCBI Taxonomy" id="517720"/>
    <lineage>
        <taxon>Bacteria</taxon>
        <taxon>Pseudomonadati</taxon>
        <taxon>Pseudomonadota</taxon>
        <taxon>Alphaproteobacteria</taxon>
        <taxon>Sphingomonadales</taxon>
        <taxon>Sphingomonadaceae</taxon>
        <taxon>Stakelama</taxon>
    </lineage>
</organism>
<dbReference type="SUPFAM" id="SSF54427">
    <property type="entry name" value="NTF2-like"/>
    <property type="match status" value="1"/>
</dbReference>
<dbReference type="RefSeq" id="WP_162848897.1">
    <property type="nucleotide sequence ID" value="NZ_BMLU01000017.1"/>
</dbReference>
<protein>
    <submittedName>
        <fullName evidence="2">SnoaL-like protein</fullName>
    </submittedName>
</protein>
<dbReference type="Pfam" id="PF12680">
    <property type="entry name" value="SnoaL_2"/>
    <property type="match status" value="1"/>
</dbReference>
<name>A0A4R6FAT0_9SPHN</name>
<reference evidence="2 3" key="1">
    <citation type="submission" date="2019-03" db="EMBL/GenBank/DDBJ databases">
        <title>Genomic Encyclopedia of Type Strains, Phase IV (KMG-IV): sequencing the most valuable type-strain genomes for metagenomic binning, comparative biology and taxonomic classification.</title>
        <authorList>
            <person name="Goeker M."/>
        </authorList>
    </citation>
    <scope>NUCLEOTIDE SEQUENCE [LARGE SCALE GENOMIC DNA]</scope>
    <source>
        <strain evidence="2 3">DSM 25059</strain>
    </source>
</reference>
<accession>A0A4R6FAT0</accession>